<evidence type="ECO:0000256" key="6">
    <source>
        <dbReference type="ARBA" id="ARBA00023136"/>
    </source>
</evidence>
<dbReference type="InterPro" id="IPR011701">
    <property type="entry name" value="MFS"/>
</dbReference>
<evidence type="ECO:0000259" key="10">
    <source>
        <dbReference type="PROSITE" id="PS50850"/>
    </source>
</evidence>
<evidence type="ECO:0000256" key="9">
    <source>
        <dbReference type="SAM" id="Phobius"/>
    </source>
</evidence>
<dbReference type="SUPFAM" id="SSF103473">
    <property type="entry name" value="MFS general substrate transporter"/>
    <property type="match status" value="1"/>
</dbReference>
<protein>
    <recommendedName>
        <fullName evidence="8">Multidrug efflux pump Tap</fullName>
    </recommendedName>
</protein>
<evidence type="ECO:0000256" key="8">
    <source>
        <dbReference type="ARBA" id="ARBA00040914"/>
    </source>
</evidence>
<feature type="transmembrane region" description="Helical" evidence="9">
    <location>
        <begin position="351"/>
        <end position="374"/>
    </location>
</feature>
<feature type="transmembrane region" description="Helical" evidence="9">
    <location>
        <begin position="48"/>
        <end position="73"/>
    </location>
</feature>
<dbReference type="PANTHER" id="PTHR23513">
    <property type="entry name" value="INTEGRAL MEMBRANE EFFLUX PROTEIN-RELATED"/>
    <property type="match status" value="1"/>
</dbReference>
<name>A0ABV5ZZW5_9PSEU</name>
<dbReference type="Pfam" id="PF07690">
    <property type="entry name" value="MFS_1"/>
    <property type="match status" value="2"/>
</dbReference>
<dbReference type="PROSITE" id="PS00216">
    <property type="entry name" value="SUGAR_TRANSPORT_1"/>
    <property type="match status" value="1"/>
</dbReference>
<feature type="domain" description="Major facilitator superfamily (MFS) profile" evidence="10">
    <location>
        <begin position="15"/>
        <end position="409"/>
    </location>
</feature>
<feature type="transmembrane region" description="Helical" evidence="9">
    <location>
        <begin position="152"/>
        <end position="172"/>
    </location>
</feature>
<dbReference type="RefSeq" id="WP_377854770.1">
    <property type="nucleotide sequence ID" value="NZ_JBHLZU010000018.1"/>
</dbReference>
<feature type="transmembrane region" description="Helical" evidence="9">
    <location>
        <begin position="260"/>
        <end position="281"/>
    </location>
</feature>
<feature type="transmembrane region" description="Helical" evidence="9">
    <location>
        <begin position="20"/>
        <end position="42"/>
    </location>
</feature>
<dbReference type="InterPro" id="IPR005829">
    <property type="entry name" value="Sugar_transporter_CS"/>
</dbReference>
<evidence type="ECO:0000256" key="3">
    <source>
        <dbReference type="ARBA" id="ARBA00022475"/>
    </source>
</evidence>
<dbReference type="InterPro" id="IPR036259">
    <property type="entry name" value="MFS_trans_sf"/>
</dbReference>
<dbReference type="InterPro" id="IPR020846">
    <property type="entry name" value="MFS_dom"/>
</dbReference>
<dbReference type="CDD" id="cd06173">
    <property type="entry name" value="MFS_MefA_like"/>
    <property type="match status" value="1"/>
</dbReference>
<keyword evidence="4 9" id="KW-0812">Transmembrane</keyword>
<feature type="transmembrane region" description="Helical" evidence="9">
    <location>
        <begin position="316"/>
        <end position="339"/>
    </location>
</feature>
<evidence type="ECO:0000313" key="12">
    <source>
        <dbReference type="Proteomes" id="UP001589693"/>
    </source>
</evidence>
<feature type="transmembrane region" description="Helical" evidence="9">
    <location>
        <begin position="380"/>
        <end position="400"/>
    </location>
</feature>
<feature type="transmembrane region" description="Helical" evidence="9">
    <location>
        <begin position="293"/>
        <end position="310"/>
    </location>
</feature>
<dbReference type="Gene3D" id="1.20.1250.20">
    <property type="entry name" value="MFS general substrate transporter like domains"/>
    <property type="match status" value="1"/>
</dbReference>
<dbReference type="EMBL" id="JBHLZU010000018">
    <property type="protein sequence ID" value="MFB9906444.1"/>
    <property type="molecule type" value="Genomic_DNA"/>
</dbReference>
<keyword evidence="6 9" id="KW-0472">Membrane</keyword>
<keyword evidence="3" id="KW-1003">Cell membrane</keyword>
<feature type="transmembrane region" description="Helical" evidence="9">
    <location>
        <begin position="226"/>
        <end position="248"/>
    </location>
</feature>
<sequence>MKRLTAAERGHGRRVPVLFLAAETLSLLGNSIAGIALPWLVLVRTEDAAAAGTVAAASGLPMLVAAVAGGVVIDRVGRRRISIGADLASAACVAALPVVDAVFGLNLGWFIVLGIAGAVFDIPGMTARETLLPDVATSAGMSLERLSGLRQAFTGAALIVGPALGALVLTWLEGSTALWVTAATSATAALLTAALPANLGTSTVAEKQHWAKDLRFAASVLRREPVLIMLTALSTASLLVMAPIQMLLLPAHFVQTGGSAGQLGPVIMASALGMIGGNLVYSAIGTRLSRRTWLSVSVLGSIGAIAWLTALPAYWWVVAASAVLGVVSGPMQPLMLVLTSERVPEQARGRVFGVQNAVMLSASPVGAFAGGWLITGLGVHGTGTLITVVWAALALGALLLPGARQLESQNEEVPVDADDR</sequence>
<comment type="similarity">
    <text evidence="7">Belongs to the major facilitator superfamily. Drug:H(+) antiporter-3 (DHA3) (TC 2.A.1.21) family.</text>
</comment>
<evidence type="ECO:0000313" key="11">
    <source>
        <dbReference type="EMBL" id="MFB9906444.1"/>
    </source>
</evidence>
<keyword evidence="12" id="KW-1185">Reference proteome</keyword>
<reference evidence="11 12" key="1">
    <citation type="submission" date="2024-09" db="EMBL/GenBank/DDBJ databases">
        <authorList>
            <person name="Sun Q."/>
            <person name="Mori K."/>
        </authorList>
    </citation>
    <scope>NUCLEOTIDE SEQUENCE [LARGE SCALE GENOMIC DNA]</scope>
    <source>
        <strain evidence="11 12">TBRC 7907</strain>
    </source>
</reference>
<evidence type="ECO:0000256" key="2">
    <source>
        <dbReference type="ARBA" id="ARBA00022448"/>
    </source>
</evidence>
<dbReference type="Proteomes" id="UP001589693">
    <property type="component" value="Unassembled WGS sequence"/>
</dbReference>
<comment type="caution">
    <text evidence="11">The sequence shown here is derived from an EMBL/GenBank/DDBJ whole genome shotgun (WGS) entry which is preliminary data.</text>
</comment>
<evidence type="ECO:0000256" key="5">
    <source>
        <dbReference type="ARBA" id="ARBA00022989"/>
    </source>
</evidence>
<dbReference type="PROSITE" id="PS50850">
    <property type="entry name" value="MFS"/>
    <property type="match status" value="1"/>
</dbReference>
<organism evidence="11 12">
    <name type="scientific">Allokutzneria oryzae</name>
    <dbReference type="NCBI Taxonomy" id="1378989"/>
    <lineage>
        <taxon>Bacteria</taxon>
        <taxon>Bacillati</taxon>
        <taxon>Actinomycetota</taxon>
        <taxon>Actinomycetes</taxon>
        <taxon>Pseudonocardiales</taxon>
        <taxon>Pseudonocardiaceae</taxon>
        <taxon>Allokutzneria</taxon>
    </lineage>
</organism>
<evidence type="ECO:0000256" key="4">
    <source>
        <dbReference type="ARBA" id="ARBA00022692"/>
    </source>
</evidence>
<evidence type="ECO:0000256" key="7">
    <source>
        <dbReference type="ARBA" id="ARBA00038075"/>
    </source>
</evidence>
<gene>
    <name evidence="11" type="ORF">ACFFQA_21130</name>
</gene>
<proteinExistence type="inferred from homology"/>
<keyword evidence="5 9" id="KW-1133">Transmembrane helix</keyword>
<dbReference type="PANTHER" id="PTHR23513:SF9">
    <property type="entry name" value="ENTEROBACTIN EXPORTER ENTS"/>
    <property type="match status" value="1"/>
</dbReference>
<accession>A0ABV5ZZW5</accession>
<keyword evidence="2" id="KW-0813">Transport</keyword>
<evidence type="ECO:0000256" key="1">
    <source>
        <dbReference type="ARBA" id="ARBA00004429"/>
    </source>
</evidence>
<comment type="subcellular location">
    <subcellularLocation>
        <location evidence="1">Cell inner membrane</location>
        <topology evidence="1">Multi-pass membrane protein</topology>
    </subcellularLocation>
</comment>